<dbReference type="OrthoDB" id="3915838at2759"/>
<dbReference type="InterPro" id="IPR013830">
    <property type="entry name" value="SGNH_hydro"/>
</dbReference>
<sequence>LPLGDSITFGIGSTGQNSYRAGLYKKLTDAGASVTMVGSTKSGNFAQNSHEGWSGYTITQISKKADNSLSKKPNVVLLMAGTNDMPRGDVQSAGKNLGALIDKLVAALPESTILVATLTPLNMAQGKVDEFNKMIPGIVADRAKAGKHVAVASLAAVAKNELADGVHPNDAGYAKMATAWFGAIEAAAEKGWIKDPQ</sequence>
<dbReference type="InterPro" id="IPR051532">
    <property type="entry name" value="Ester_Hydrolysis_Enzymes"/>
</dbReference>
<dbReference type="EMBL" id="MU004238">
    <property type="protein sequence ID" value="KAF2666862.1"/>
    <property type="molecule type" value="Genomic_DNA"/>
</dbReference>
<gene>
    <name evidence="2" type="ORF">BT63DRAFT_375992</name>
</gene>
<dbReference type="AlphaFoldDB" id="A0A6A6U3Z0"/>
<organism evidence="2 3">
    <name type="scientific">Microthyrium microscopicum</name>
    <dbReference type="NCBI Taxonomy" id="703497"/>
    <lineage>
        <taxon>Eukaryota</taxon>
        <taxon>Fungi</taxon>
        <taxon>Dikarya</taxon>
        <taxon>Ascomycota</taxon>
        <taxon>Pezizomycotina</taxon>
        <taxon>Dothideomycetes</taxon>
        <taxon>Dothideomycetes incertae sedis</taxon>
        <taxon>Microthyriales</taxon>
        <taxon>Microthyriaceae</taxon>
        <taxon>Microthyrium</taxon>
    </lineage>
</organism>
<dbReference type="Pfam" id="PF13472">
    <property type="entry name" value="Lipase_GDSL_2"/>
    <property type="match status" value="1"/>
</dbReference>
<feature type="non-terminal residue" evidence="2">
    <location>
        <position position="1"/>
    </location>
</feature>
<evidence type="ECO:0000313" key="3">
    <source>
        <dbReference type="Proteomes" id="UP000799302"/>
    </source>
</evidence>
<keyword evidence="2" id="KW-0378">Hydrolase</keyword>
<accession>A0A6A6U3Z0</accession>
<dbReference type="PANTHER" id="PTHR30383:SF5">
    <property type="entry name" value="SGNH HYDROLASE-TYPE ESTERASE DOMAIN-CONTAINING PROTEIN"/>
    <property type="match status" value="1"/>
</dbReference>
<name>A0A6A6U3Z0_9PEZI</name>
<feature type="domain" description="SGNH hydrolase-type esterase" evidence="1">
    <location>
        <begin position="3"/>
        <end position="174"/>
    </location>
</feature>
<dbReference type="Gene3D" id="3.40.50.1110">
    <property type="entry name" value="SGNH hydrolase"/>
    <property type="match status" value="1"/>
</dbReference>
<evidence type="ECO:0000259" key="1">
    <source>
        <dbReference type="Pfam" id="PF13472"/>
    </source>
</evidence>
<dbReference type="SUPFAM" id="SSF52266">
    <property type="entry name" value="SGNH hydrolase"/>
    <property type="match status" value="1"/>
</dbReference>
<dbReference type="CDD" id="cd01833">
    <property type="entry name" value="XynB_like"/>
    <property type="match status" value="1"/>
</dbReference>
<keyword evidence="3" id="KW-1185">Reference proteome</keyword>
<dbReference type="Proteomes" id="UP000799302">
    <property type="component" value="Unassembled WGS sequence"/>
</dbReference>
<dbReference type="InterPro" id="IPR036514">
    <property type="entry name" value="SGNH_hydro_sf"/>
</dbReference>
<proteinExistence type="predicted"/>
<evidence type="ECO:0000313" key="2">
    <source>
        <dbReference type="EMBL" id="KAF2666862.1"/>
    </source>
</evidence>
<reference evidence="2" key="1">
    <citation type="journal article" date="2020" name="Stud. Mycol.">
        <title>101 Dothideomycetes genomes: a test case for predicting lifestyles and emergence of pathogens.</title>
        <authorList>
            <person name="Haridas S."/>
            <person name="Albert R."/>
            <person name="Binder M."/>
            <person name="Bloem J."/>
            <person name="Labutti K."/>
            <person name="Salamov A."/>
            <person name="Andreopoulos B."/>
            <person name="Baker S."/>
            <person name="Barry K."/>
            <person name="Bills G."/>
            <person name="Bluhm B."/>
            <person name="Cannon C."/>
            <person name="Castanera R."/>
            <person name="Culley D."/>
            <person name="Daum C."/>
            <person name="Ezra D."/>
            <person name="Gonzalez J."/>
            <person name="Henrissat B."/>
            <person name="Kuo A."/>
            <person name="Liang C."/>
            <person name="Lipzen A."/>
            <person name="Lutzoni F."/>
            <person name="Magnuson J."/>
            <person name="Mondo S."/>
            <person name="Nolan M."/>
            <person name="Ohm R."/>
            <person name="Pangilinan J."/>
            <person name="Park H.-J."/>
            <person name="Ramirez L."/>
            <person name="Alfaro M."/>
            <person name="Sun H."/>
            <person name="Tritt A."/>
            <person name="Yoshinaga Y."/>
            <person name="Zwiers L.-H."/>
            <person name="Turgeon B."/>
            <person name="Goodwin S."/>
            <person name="Spatafora J."/>
            <person name="Crous P."/>
            <person name="Grigoriev I."/>
        </authorList>
    </citation>
    <scope>NUCLEOTIDE SEQUENCE</scope>
    <source>
        <strain evidence="2">CBS 115976</strain>
    </source>
</reference>
<dbReference type="GO" id="GO:0004622">
    <property type="term" value="F:phosphatidylcholine lysophospholipase activity"/>
    <property type="evidence" value="ECO:0007669"/>
    <property type="project" value="TreeGrafter"/>
</dbReference>
<protein>
    <submittedName>
        <fullName evidence="2">SGNH hydrolase</fullName>
    </submittedName>
</protein>
<dbReference type="PANTHER" id="PTHR30383">
    <property type="entry name" value="THIOESTERASE 1/PROTEASE 1/LYSOPHOSPHOLIPASE L1"/>
    <property type="match status" value="1"/>
</dbReference>